<name>A0A6J1CNM9_MOMCH</name>
<dbReference type="InterPro" id="IPR006527">
    <property type="entry name" value="F-box-assoc_dom_typ1"/>
</dbReference>
<dbReference type="InterPro" id="IPR017451">
    <property type="entry name" value="F-box-assoc_interact_dom"/>
</dbReference>
<dbReference type="KEGG" id="mcha:111012674"/>
<dbReference type="PANTHER" id="PTHR31672:SF13">
    <property type="entry name" value="F-BOX PROTEIN CPR30-LIKE"/>
    <property type="match status" value="1"/>
</dbReference>
<dbReference type="NCBIfam" id="TIGR01640">
    <property type="entry name" value="F_box_assoc_1"/>
    <property type="match status" value="1"/>
</dbReference>
<sequence>MEDVPMELVVDIICRLPAKSILRFRRVSKTWKCLIDCSDFVNLQLKKSIETRTHLRLIIRRNSVLFSVDLDPFDCAVELVHPLMCYGSRIRIWGSCNGILCICNVADDIALWNPSTRKYRILPSLPPERRSDDVFRFSVDAYGFGYDSVHDDFKLLKISQFIRLNPMDIESVVKVFSLRKFCWIPIQSMTYSLRYSSKMGVFVNGALHWVVSHQNLGMGVADLVVAFVLATDKFKEIPLPEFTDTKCEIHVHVLGGYLCLLANYERARLEVWVMKEYGVQESWTKLLTVGSQVDFDGSIKSVKLLSYSKTGREVLLLQNRKRLIWYDLQNQKVRDAEIGGLPHSFEAETLVESLIPIDAYREKPENNLEDKREDFLSEGFKLVL</sequence>
<dbReference type="OrthoDB" id="591557at2759"/>
<feature type="domain" description="F-box" evidence="1">
    <location>
        <begin position="1"/>
        <end position="43"/>
    </location>
</feature>
<dbReference type="InterPro" id="IPR036047">
    <property type="entry name" value="F-box-like_dom_sf"/>
</dbReference>
<reference evidence="3" key="1">
    <citation type="submission" date="2025-08" db="UniProtKB">
        <authorList>
            <consortium name="RefSeq"/>
        </authorList>
    </citation>
    <scope>IDENTIFICATION</scope>
    <source>
        <strain evidence="3">OHB3-1</strain>
    </source>
</reference>
<dbReference type="GeneID" id="111012674"/>
<dbReference type="PANTHER" id="PTHR31672">
    <property type="entry name" value="BNACNNG10540D PROTEIN"/>
    <property type="match status" value="1"/>
</dbReference>
<dbReference type="InterPro" id="IPR050796">
    <property type="entry name" value="SCF_F-box_component"/>
</dbReference>
<accession>A0A6J1CNM9</accession>
<dbReference type="SMART" id="SM00256">
    <property type="entry name" value="FBOX"/>
    <property type="match status" value="1"/>
</dbReference>
<dbReference type="PROSITE" id="PS50181">
    <property type="entry name" value="FBOX"/>
    <property type="match status" value="1"/>
</dbReference>
<evidence type="ECO:0000259" key="1">
    <source>
        <dbReference type="PROSITE" id="PS50181"/>
    </source>
</evidence>
<dbReference type="SUPFAM" id="SSF81383">
    <property type="entry name" value="F-box domain"/>
    <property type="match status" value="1"/>
</dbReference>
<proteinExistence type="predicted"/>
<keyword evidence="2" id="KW-1185">Reference proteome</keyword>
<protein>
    <submittedName>
        <fullName evidence="3">F-box protein CPR30</fullName>
    </submittedName>
</protein>
<dbReference type="InterPro" id="IPR001810">
    <property type="entry name" value="F-box_dom"/>
</dbReference>
<dbReference type="Pfam" id="PF00646">
    <property type="entry name" value="F-box"/>
    <property type="match status" value="1"/>
</dbReference>
<dbReference type="Gene3D" id="1.20.1280.50">
    <property type="match status" value="1"/>
</dbReference>
<gene>
    <name evidence="3" type="primary">LOC111012674</name>
</gene>
<evidence type="ECO:0000313" key="3">
    <source>
        <dbReference type="RefSeq" id="XP_022142598.1"/>
    </source>
</evidence>
<dbReference type="Proteomes" id="UP000504603">
    <property type="component" value="Unplaced"/>
</dbReference>
<evidence type="ECO:0000313" key="2">
    <source>
        <dbReference type="Proteomes" id="UP000504603"/>
    </source>
</evidence>
<dbReference type="RefSeq" id="XP_022142598.1">
    <property type="nucleotide sequence ID" value="XM_022286906.1"/>
</dbReference>
<organism evidence="2 3">
    <name type="scientific">Momordica charantia</name>
    <name type="common">Bitter gourd</name>
    <name type="synonym">Balsam pear</name>
    <dbReference type="NCBI Taxonomy" id="3673"/>
    <lineage>
        <taxon>Eukaryota</taxon>
        <taxon>Viridiplantae</taxon>
        <taxon>Streptophyta</taxon>
        <taxon>Embryophyta</taxon>
        <taxon>Tracheophyta</taxon>
        <taxon>Spermatophyta</taxon>
        <taxon>Magnoliopsida</taxon>
        <taxon>eudicotyledons</taxon>
        <taxon>Gunneridae</taxon>
        <taxon>Pentapetalae</taxon>
        <taxon>rosids</taxon>
        <taxon>fabids</taxon>
        <taxon>Cucurbitales</taxon>
        <taxon>Cucurbitaceae</taxon>
        <taxon>Momordiceae</taxon>
        <taxon>Momordica</taxon>
    </lineage>
</organism>
<dbReference type="Pfam" id="PF07734">
    <property type="entry name" value="FBA_1"/>
    <property type="match status" value="1"/>
</dbReference>
<dbReference type="AlphaFoldDB" id="A0A6J1CNM9"/>